<accession>A0A0F9S748</accession>
<sequence>MNIINKSKLQLPDYTEDSFRELCHKAHIAPVNVTLIIKRRNRYRGDCWVKKGNPSGPSGYYTMDYHTVIVRIGRQTNQEDFRYVLAHEIGHLKQHLEQKTVLKPGMPTENYAKRFALLTCNCYPKSNYRISRL</sequence>
<evidence type="ECO:0008006" key="2">
    <source>
        <dbReference type="Google" id="ProtNLM"/>
    </source>
</evidence>
<comment type="caution">
    <text evidence="1">The sequence shown here is derived from an EMBL/GenBank/DDBJ whole genome shotgun (WGS) entry which is preliminary data.</text>
</comment>
<protein>
    <recommendedName>
        <fullName evidence="2">IrrE N-terminal-like domain-containing protein</fullName>
    </recommendedName>
</protein>
<evidence type="ECO:0000313" key="1">
    <source>
        <dbReference type="EMBL" id="KKN64735.1"/>
    </source>
</evidence>
<organism evidence="1">
    <name type="scientific">marine sediment metagenome</name>
    <dbReference type="NCBI Taxonomy" id="412755"/>
    <lineage>
        <taxon>unclassified sequences</taxon>
        <taxon>metagenomes</taxon>
        <taxon>ecological metagenomes</taxon>
    </lineage>
</organism>
<reference evidence="1" key="1">
    <citation type="journal article" date="2015" name="Nature">
        <title>Complex archaea that bridge the gap between prokaryotes and eukaryotes.</title>
        <authorList>
            <person name="Spang A."/>
            <person name="Saw J.H."/>
            <person name="Jorgensen S.L."/>
            <person name="Zaremba-Niedzwiedzka K."/>
            <person name="Martijn J."/>
            <person name="Lind A.E."/>
            <person name="van Eijk R."/>
            <person name="Schleper C."/>
            <person name="Guy L."/>
            <person name="Ettema T.J."/>
        </authorList>
    </citation>
    <scope>NUCLEOTIDE SEQUENCE</scope>
</reference>
<dbReference type="EMBL" id="LAZR01000545">
    <property type="protein sequence ID" value="KKN64735.1"/>
    <property type="molecule type" value="Genomic_DNA"/>
</dbReference>
<gene>
    <name evidence="1" type="ORF">LCGC14_0488670</name>
</gene>
<proteinExistence type="predicted"/>
<name>A0A0F9S748_9ZZZZ</name>
<dbReference type="SUPFAM" id="SSF55486">
    <property type="entry name" value="Metalloproteases ('zincins'), catalytic domain"/>
    <property type="match status" value="1"/>
</dbReference>
<dbReference type="AlphaFoldDB" id="A0A0F9S748"/>